<evidence type="ECO:0000256" key="1">
    <source>
        <dbReference type="ARBA" id="ARBA00004123"/>
    </source>
</evidence>
<evidence type="ECO:0000259" key="11">
    <source>
        <dbReference type="PROSITE" id="PS50157"/>
    </source>
</evidence>
<evidence type="ECO:0000256" key="9">
    <source>
        <dbReference type="ARBA" id="ARBA00023242"/>
    </source>
</evidence>
<protein>
    <recommendedName>
        <fullName evidence="11">C2H2-type domain-containing protein</fullName>
    </recommendedName>
</protein>
<dbReference type="PROSITE" id="PS50157">
    <property type="entry name" value="ZINC_FINGER_C2H2_2"/>
    <property type="match status" value="1"/>
</dbReference>
<keyword evidence="9" id="KW-0539">Nucleus</keyword>
<evidence type="ECO:0000313" key="12">
    <source>
        <dbReference type="EMBL" id="KAL5104188.1"/>
    </source>
</evidence>
<dbReference type="Proteomes" id="UP001651158">
    <property type="component" value="Unassembled WGS sequence"/>
</dbReference>
<evidence type="ECO:0000256" key="7">
    <source>
        <dbReference type="ARBA" id="ARBA00023125"/>
    </source>
</evidence>
<keyword evidence="7" id="KW-0238">DNA-binding</keyword>
<keyword evidence="8" id="KW-0804">Transcription</keyword>
<keyword evidence="4 10" id="KW-0863">Zinc-finger</keyword>
<evidence type="ECO:0000256" key="10">
    <source>
        <dbReference type="PROSITE-ProRule" id="PRU00042"/>
    </source>
</evidence>
<dbReference type="EMBL" id="JAKROA010000013">
    <property type="protein sequence ID" value="KAL5104188.1"/>
    <property type="molecule type" value="Genomic_DNA"/>
</dbReference>
<comment type="caution">
    <text evidence="12">The sequence shown here is derived from an EMBL/GenBank/DDBJ whole genome shotgun (WGS) entry which is preliminary data.</text>
</comment>
<dbReference type="Gene3D" id="3.30.160.60">
    <property type="entry name" value="Classic Zinc Finger"/>
    <property type="match status" value="1"/>
</dbReference>
<dbReference type="InterPro" id="IPR013087">
    <property type="entry name" value="Znf_C2H2_type"/>
</dbReference>
<accession>A0ABR4Q3R9</accession>
<evidence type="ECO:0000313" key="13">
    <source>
        <dbReference type="Proteomes" id="UP001651158"/>
    </source>
</evidence>
<organism evidence="12 13">
    <name type="scientific">Taenia crassiceps</name>
    <dbReference type="NCBI Taxonomy" id="6207"/>
    <lineage>
        <taxon>Eukaryota</taxon>
        <taxon>Metazoa</taxon>
        <taxon>Spiralia</taxon>
        <taxon>Lophotrochozoa</taxon>
        <taxon>Platyhelminthes</taxon>
        <taxon>Cestoda</taxon>
        <taxon>Eucestoda</taxon>
        <taxon>Cyclophyllidea</taxon>
        <taxon>Taeniidae</taxon>
        <taxon>Taenia</taxon>
    </lineage>
</organism>
<keyword evidence="5" id="KW-0862">Zinc</keyword>
<evidence type="ECO:0000256" key="2">
    <source>
        <dbReference type="ARBA" id="ARBA00022723"/>
    </source>
</evidence>
<dbReference type="InterPro" id="IPR036236">
    <property type="entry name" value="Znf_C2H2_sf"/>
</dbReference>
<keyword evidence="13" id="KW-1185">Reference proteome</keyword>
<dbReference type="SMART" id="SM00355">
    <property type="entry name" value="ZnF_C2H2"/>
    <property type="match status" value="2"/>
</dbReference>
<sequence>MCSEFTEMNSRAFFAARLLGCKTNLTGTLWSSMMCRECQMNFSSKKLLDAHYSLNHGDGVINYCNECERLFSSVTSLRRHNRVVHQQHLDNHPLSKFTFSECIQELVRRNLEIAFKELSVS</sequence>
<evidence type="ECO:0000256" key="8">
    <source>
        <dbReference type="ARBA" id="ARBA00023163"/>
    </source>
</evidence>
<dbReference type="SUPFAM" id="SSF57667">
    <property type="entry name" value="beta-beta-alpha zinc fingers"/>
    <property type="match status" value="1"/>
</dbReference>
<name>A0ABR4Q3R9_9CEST</name>
<proteinExistence type="predicted"/>
<evidence type="ECO:0000256" key="5">
    <source>
        <dbReference type="ARBA" id="ARBA00022833"/>
    </source>
</evidence>
<keyword evidence="2" id="KW-0479">Metal-binding</keyword>
<gene>
    <name evidence="12" type="ORF">TcWFU_000706</name>
</gene>
<evidence type="ECO:0000256" key="6">
    <source>
        <dbReference type="ARBA" id="ARBA00023015"/>
    </source>
</evidence>
<reference evidence="12 13" key="1">
    <citation type="journal article" date="2022" name="Front. Cell. Infect. Microbiol.">
        <title>The Genomes of Two Strains of Taenia crassiceps the Animal Model for the Study of Human Cysticercosis.</title>
        <authorList>
            <person name="Bobes R.J."/>
            <person name="Estrada K."/>
            <person name="Rios-Valencia D.G."/>
            <person name="Calderon-Gallegos A."/>
            <person name="de la Torre P."/>
            <person name="Carrero J.C."/>
            <person name="Sanchez-Flores A."/>
            <person name="Laclette J.P."/>
        </authorList>
    </citation>
    <scope>NUCLEOTIDE SEQUENCE [LARGE SCALE GENOMIC DNA]</scope>
    <source>
        <strain evidence="12">WFUcys</strain>
    </source>
</reference>
<keyword evidence="6" id="KW-0805">Transcription regulation</keyword>
<dbReference type="InterPro" id="IPR041697">
    <property type="entry name" value="Znf-C2H2_11"/>
</dbReference>
<feature type="domain" description="C2H2-type" evidence="11">
    <location>
        <begin position="62"/>
        <end position="93"/>
    </location>
</feature>
<evidence type="ECO:0000256" key="3">
    <source>
        <dbReference type="ARBA" id="ARBA00022737"/>
    </source>
</evidence>
<keyword evidence="3" id="KW-0677">Repeat</keyword>
<dbReference type="Pfam" id="PF16622">
    <property type="entry name" value="zf-C2H2_11"/>
    <property type="match status" value="1"/>
</dbReference>
<evidence type="ECO:0000256" key="4">
    <source>
        <dbReference type="ARBA" id="ARBA00022771"/>
    </source>
</evidence>
<comment type="subcellular location">
    <subcellularLocation>
        <location evidence="1">Nucleus</location>
    </subcellularLocation>
</comment>
<dbReference type="PROSITE" id="PS00028">
    <property type="entry name" value="ZINC_FINGER_C2H2_1"/>
    <property type="match status" value="1"/>
</dbReference>